<name>A0A2T5M545_9EURO</name>
<dbReference type="PANTHER" id="PTHR43712:SF15">
    <property type="entry name" value="MONODICTYPHENONE CLUSTER TRANSCRIPTIONAL COACTIVATOR MDPA"/>
    <property type="match status" value="1"/>
</dbReference>
<protein>
    <recommendedName>
        <fullName evidence="3">O-methyltransferase domain-containing protein</fullName>
    </recommendedName>
</protein>
<organism evidence="1 2">
    <name type="scientific">Aspergillus ochraceoroseus IBT 24754</name>
    <dbReference type="NCBI Taxonomy" id="1392256"/>
    <lineage>
        <taxon>Eukaryota</taxon>
        <taxon>Fungi</taxon>
        <taxon>Dikarya</taxon>
        <taxon>Ascomycota</taxon>
        <taxon>Pezizomycotina</taxon>
        <taxon>Eurotiomycetes</taxon>
        <taxon>Eurotiomycetidae</taxon>
        <taxon>Eurotiales</taxon>
        <taxon>Aspergillaceae</taxon>
        <taxon>Aspergillus</taxon>
        <taxon>Aspergillus subgen. Nidulantes</taxon>
    </lineage>
</organism>
<dbReference type="Gene3D" id="3.40.50.150">
    <property type="entry name" value="Vaccinia Virus protein VP39"/>
    <property type="match status" value="1"/>
</dbReference>
<gene>
    <name evidence="1" type="ORF">P175DRAFT_0430578</name>
</gene>
<dbReference type="PANTHER" id="PTHR43712">
    <property type="entry name" value="PUTATIVE (AFU_ORTHOLOGUE AFUA_4G14580)-RELATED"/>
    <property type="match status" value="1"/>
</dbReference>
<evidence type="ECO:0000313" key="1">
    <source>
        <dbReference type="EMBL" id="PTU23626.1"/>
    </source>
</evidence>
<accession>A0A2T5M545</accession>
<dbReference type="InterPro" id="IPR036388">
    <property type="entry name" value="WH-like_DNA-bd_sf"/>
</dbReference>
<dbReference type="Gene3D" id="1.10.10.10">
    <property type="entry name" value="Winged helix-like DNA-binding domain superfamily/Winged helix DNA-binding domain"/>
    <property type="match status" value="1"/>
</dbReference>
<dbReference type="OrthoDB" id="1606438at2759"/>
<dbReference type="GeneID" id="63810313"/>
<dbReference type="Proteomes" id="UP000244073">
    <property type="component" value="Unassembled WGS sequence"/>
</dbReference>
<comment type="caution">
    <text evidence="1">The sequence shown here is derived from an EMBL/GenBank/DDBJ whole genome shotgun (WGS) entry which is preliminary data.</text>
</comment>
<dbReference type="SUPFAM" id="SSF46785">
    <property type="entry name" value="Winged helix' DNA-binding domain"/>
    <property type="match status" value="1"/>
</dbReference>
<dbReference type="RefSeq" id="XP_040755018.1">
    <property type="nucleotide sequence ID" value="XM_040893431.1"/>
</dbReference>
<dbReference type="InterPro" id="IPR029063">
    <property type="entry name" value="SAM-dependent_MTases_sf"/>
</dbReference>
<evidence type="ECO:0008006" key="3">
    <source>
        <dbReference type="Google" id="ProtNLM"/>
    </source>
</evidence>
<dbReference type="InterPro" id="IPR036390">
    <property type="entry name" value="WH_DNA-bd_sf"/>
</dbReference>
<dbReference type="AlphaFoldDB" id="A0A2T5M545"/>
<dbReference type="EMBL" id="MSFN02000002">
    <property type="protein sequence ID" value="PTU23626.1"/>
    <property type="molecule type" value="Genomic_DNA"/>
</dbReference>
<evidence type="ECO:0000313" key="2">
    <source>
        <dbReference type="Proteomes" id="UP000244073"/>
    </source>
</evidence>
<reference evidence="1 2" key="1">
    <citation type="journal article" date="2018" name="Proc. Natl. Acad. Sci. U.S.A.">
        <title>Linking secondary metabolites to gene clusters through genome sequencing of six diverse Aspergillus species.</title>
        <authorList>
            <person name="Kaerboelling I."/>
            <person name="Vesth T.C."/>
            <person name="Frisvad J.C."/>
            <person name="Nybo J.L."/>
            <person name="Theobald S."/>
            <person name="Kuo A."/>
            <person name="Bowyer P."/>
            <person name="Matsuda Y."/>
            <person name="Mondo S."/>
            <person name="Lyhne E.K."/>
            <person name="Kogle M.E."/>
            <person name="Clum A."/>
            <person name="Lipzen A."/>
            <person name="Salamov A."/>
            <person name="Ngan C.Y."/>
            <person name="Daum C."/>
            <person name="Chiniquy J."/>
            <person name="Barry K."/>
            <person name="LaButti K."/>
            <person name="Haridas S."/>
            <person name="Simmons B.A."/>
            <person name="Magnuson J.K."/>
            <person name="Mortensen U.H."/>
            <person name="Larsen T.O."/>
            <person name="Grigoriev I.V."/>
            <person name="Baker S.E."/>
            <person name="Andersen M.R."/>
        </authorList>
    </citation>
    <scope>NUCLEOTIDE SEQUENCE [LARGE SCALE GENOMIC DNA]</scope>
    <source>
        <strain evidence="1 2">IBT 24754</strain>
    </source>
</reference>
<proteinExistence type="predicted"/>
<sequence>MLTQPSNFLQQLALQVCECTQILANLQWLCEFQVLACIPLEGSVAFEEVADISNVPADRLQRVVRLMTTTGFLCEPSHGHVAHTQLSASFVTEPALLDAALFLAQIAVPAALKMTPEVQPFCTSSDRPQLWALRAAADGQMTVFADGLDSSQPKVQRQFAAYLAHGILDEASAVDEVLKLVDWEGLGSTTVVDIHPPSITTAATLAALAPAIQFVVQTSSPSGQGGLIPSPDGPGGPSWMTYHLPSSVSSRISVQSRAPATAQTVVGAALYIMRLPSPSPLLSWTTVRNQVMLELRAHLQVLRAQPTSRLLLTALVLPLPGAVDRGTEAMVRLRDLSLLQLSNDRQPSKPEIIELLATARDSGGGLVLSNEIRSPSSAVIILEVRYQAYEEKGR</sequence>
<dbReference type="VEuPathDB" id="FungiDB:P175DRAFT_0430578"/>